<name>A0AAN6U3V5_9PEZI</name>
<proteinExistence type="predicted"/>
<reference evidence="3" key="2">
    <citation type="submission" date="2023-05" db="EMBL/GenBank/DDBJ databases">
        <authorList>
            <consortium name="Lawrence Berkeley National Laboratory"/>
            <person name="Steindorff A."/>
            <person name="Hensen N."/>
            <person name="Bonometti L."/>
            <person name="Westerberg I."/>
            <person name="Brannstrom I.O."/>
            <person name="Guillou S."/>
            <person name="Cros-Aarteil S."/>
            <person name="Calhoun S."/>
            <person name="Haridas S."/>
            <person name="Kuo A."/>
            <person name="Mondo S."/>
            <person name="Pangilinan J."/>
            <person name="Riley R."/>
            <person name="Labutti K."/>
            <person name="Andreopoulos B."/>
            <person name="Lipzen A."/>
            <person name="Chen C."/>
            <person name="Yanf M."/>
            <person name="Daum C."/>
            <person name="Ng V."/>
            <person name="Clum A."/>
            <person name="Ohm R."/>
            <person name="Martin F."/>
            <person name="Silar P."/>
            <person name="Natvig D."/>
            <person name="Lalanne C."/>
            <person name="Gautier V."/>
            <person name="Ament-Velasquez S.L."/>
            <person name="Kruys A."/>
            <person name="Hutchinson M.I."/>
            <person name="Powell A.J."/>
            <person name="Barry K."/>
            <person name="Miller A.N."/>
            <person name="Grigoriev I.V."/>
            <person name="Debuchy R."/>
            <person name="Gladieux P."/>
            <person name="Thoren M.H."/>
            <person name="Johannesson H."/>
        </authorList>
    </citation>
    <scope>NUCLEOTIDE SEQUENCE</scope>
    <source>
        <strain evidence="3">CBS 731.68</strain>
    </source>
</reference>
<gene>
    <name evidence="3" type="ORF">N657DRAFT_591602</name>
</gene>
<dbReference type="RefSeq" id="XP_062649580.1">
    <property type="nucleotide sequence ID" value="XM_062789913.1"/>
</dbReference>
<evidence type="ECO:0000259" key="2">
    <source>
        <dbReference type="Pfam" id="PF00561"/>
    </source>
</evidence>
<feature type="compositionally biased region" description="Basic and acidic residues" evidence="1">
    <location>
        <begin position="16"/>
        <end position="27"/>
    </location>
</feature>
<dbReference type="PANTHER" id="PTHR43433:SF10">
    <property type="entry name" value="AB HYDROLASE-1 DOMAIN-CONTAINING PROTEIN"/>
    <property type="match status" value="1"/>
</dbReference>
<dbReference type="AlphaFoldDB" id="A0AAN6U3V5"/>
<evidence type="ECO:0000313" key="4">
    <source>
        <dbReference type="Proteomes" id="UP001302602"/>
    </source>
</evidence>
<feature type="compositionally biased region" description="Polar residues" evidence="1">
    <location>
        <begin position="293"/>
        <end position="302"/>
    </location>
</feature>
<dbReference type="Gene3D" id="3.40.50.1820">
    <property type="entry name" value="alpha/beta hydrolase"/>
    <property type="match status" value="2"/>
</dbReference>
<reference evidence="3" key="1">
    <citation type="journal article" date="2023" name="Mol. Phylogenet. Evol.">
        <title>Genome-scale phylogeny and comparative genomics of the fungal order Sordariales.</title>
        <authorList>
            <person name="Hensen N."/>
            <person name="Bonometti L."/>
            <person name="Westerberg I."/>
            <person name="Brannstrom I.O."/>
            <person name="Guillou S."/>
            <person name="Cros-Aarteil S."/>
            <person name="Calhoun S."/>
            <person name="Haridas S."/>
            <person name="Kuo A."/>
            <person name="Mondo S."/>
            <person name="Pangilinan J."/>
            <person name="Riley R."/>
            <person name="LaButti K."/>
            <person name="Andreopoulos B."/>
            <person name="Lipzen A."/>
            <person name="Chen C."/>
            <person name="Yan M."/>
            <person name="Daum C."/>
            <person name="Ng V."/>
            <person name="Clum A."/>
            <person name="Steindorff A."/>
            <person name="Ohm R.A."/>
            <person name="Martin F."/>
            <person name="Silar P."/>
            <person name="Natvig D.O."/>
            <person name="Lalanne C."/>
            <person name="Gautier V."/>
            <person name="Ament-Velasquez S.L."/>
            <person name="Kruys A."/>
            <person name="Hutchinson M.I."/>
            <person name="Powell A.J."/>
            <person name="Barry K."/>
            <person name="Miller A.N."/>
            <person name="Grigoriev I.V."/>
            <person name="Debuchy R."/>
            <person name="Gladieux P."/>
            <person name="Hiltunen Thoren M."/>
            <person name="Johannesson H."/>
        </authorList>
    </citation>
    <scope>NUCLEOTIDE SEQUENCE</scope>
    <source>
        <strain evidence="3">CBS 731.68</strain>
    </source>
</reference>
<feature type="region of interest" description="Disordered" evidence="1">
    <location>
        <begin position="973"/>
        <end position="992"/>
    </location>
</feature>
<dbReference type="EMBL" id="MU853225">
    <property type="protein sequence ID" value="KAK4125809.1"/>
    <property type="molecule type" value="Genomic_DNA"/>
</dbReference>
<comment type="caution">
    <text evidence="3">The sequence shown here is derived from an EMBL/GenBank/DDBJ whole genome shotgun (WGS) entry which is preliminary data.</text>
</comment>
<feature type="region of interest" description="Disordered" evidence="1">
    <location>
        <begin position="1"/>
        <end position="61"/>
    </location>
</feature>
<feature type="compositionally biased region" description="Basic residues" evidence="1">
    <location>
        <begin position="819"/>
        <end position="837"/>
    </location>
</feature>
<feature type="compositionally biased region" description="Basic and acidic residues" evidence="1">
    <location>
        <begin position="377"/>
        <end position="393"/>
    </location>
</feature>
<dbReference type="InterPro" id="IPR050471">
    <property type="entry name" value="AB_hydrolase"/>
</dbReference>
<protein>
    <submittedName>
        <fullName evidence="3">Alpha/beta-hydrolase</fullName>
    </submittedName>
</protein>
<feature type="region of interest" description="Disordered" evidence="1">
    <location>
        <begin position="734"/>
        <end position="842"/>
    </location>
</feature>
<feature type="region of interest" description="Disordered" evidence="1">
    <location>
        <begin position="157"/>
        <end position="534"/>
    </location>
</feature>
<organism evidence="3 4">
    <name type="scientific">Parathielavia appendiculata</name>
    <dbReference type="NCBI Taxonomy" id="2587402"/>
    <lineage>
        <taxon>Eukaryota</taxon>
        <taxon>Fungi</taxon>
        <taxon>Dikarya</taxon>
        <taxon>Ascomycota</taxon>
        <taxon>Pezizomycotina</taxon>
        <taxon>Sordariomycetes</taxon>
        <taxon>Sordariomycetidae</taxon>
        <taxon>Sordariales</taxon>
        <taxon>Chaetomiaceae</taxon>
        <taxon>Parathielavia</taxon>
    </lineage>
</organism>
<keyword evidence="4" id="KW-1185">Reference proteome</keyword>
<feature type="compositionally biased region" description="Basic and acidic residues" evidence="1">
    <location>
        <begin position="774"/>
        <end position="785"/>
    </location>
</feature>
<feature type="compositionally biased region" description="Low complexity" evidence="1">
    <location>
        <begin position="196"/>
        <end position="215"/>
    </location>
</feature>
<dbReference type="Pfam" id="PF00561">
    <property type="entry name" value="Abhydrolase_1"/>
    <property type="match status" value="1"/>
</dbReference>
<dbReference type="GeneID" id="87826683"/>
<feature type="compositionally biased region" description="Basic residues" evidence="1">
    <location>
        <begin position="496"/>
        <end position="508"/>
    </location>
</feature>
<dbReference type="InterPro" id="IPR000073">
    <property type="entry name" value="AB_hydrolase_1"/>
</dbReference>
<dbReference type="Proteomes" id="UP001302602">
    <property type="component" value="Unassembled WGS sequence"/>
</dbReference>
<feature type="compositionally biased region" description="Basic and acidic residues" evidence="1">
    <location>
        <begin position="461"/>
        <end position="473"/>
    </location>
</feature>
<dbReference type="InterPro" id="IPR029058">
    <property type="entry name" value="AB_hydrolase_fold"/>
</dbReference>
<dbReference type="SUPFAM" id="SSF53474">
    <property type="entry name" value="alpha/beta-Hydrolases"/>
    <property type="match status" value="1"/>
</dbReference>
<feature type="compositionally biased region" description="Polar residues" evidence="1">
    <location>
        <begin position="734"/>
        <end position="744"/>
    </location>
</feature>
<feature type="compositionally biased region" description="Polar residues" evidence="1">
    <location>
        <begin position="175"/>
        <end position="185"/>
    </location>
</feature>
<evidence type="ECO:0000256" key="1">
    <source>
        <dbReference type="SAM" id="MobiDB-lite"/>
    </source>
</evidence>
<feature type="compositionally biased region" description="Basic and acidic residues" evidence="1">
    <location>
        <begin position="269"/>
        <end position="282"/>
    </location>
</feature>
<dbReference type="PANTHER" id="PTHR43433">
    <property type="entry name" value="HYDROLASE, ALPHA/BETA FOLD FAMILY PROTEIN"/>
    <property type="match status" value="1"/>
</dbReference>
<sequence length="992" mass="107162">MEQISLSSAPPPIPRRSRERDRARHPSPDAVQPSRRRDPSHPAPTANAKRDRDYNDVFSDWTSRDRERYADRFLRDPEDDQVGPLAPASPEVISSLITSLSAISRPVSNHFDGPSYLSPIGLGSPLSLSIPGSPSGGSFGVDYGAYAQPSLKELKEENVPLEELPASAPVIRTSKPPSGLSSLTAPKSPGARDSLKGLLSRRSSGGVSRPSSKGSLTSGADSIGKPSVERSQEPLSPGVESHGPKKQQSHDSWGKKGTRNQRGLMYMSSRERLREKEAEKRRASIGAVGGNLSRLSSASGPTTPHLDPLAAESIINEEPNGDLAIGSPDGLANPGLIPTRDSSLRKTGNGTKRSSARTSRTSKRDSEGGAYGTIPELEEHAAGTRGSRAEIAKRRPTGTRQGQQVDPLNLSAALPQENSATLSKPAPEISSTSPFTPAVAMFPDIDAVDDGAPSPAVAQSRRRDREASAEYRRRSGRLTPDLFGGYASEGGGASVKVKRTSTKTKRRSGAVSPTPDSTTEQGVPTGNNRLGDQPHVAYERPRSADSVDDAVESYLCSPRLSQKIKHPQTGRVISFSEVGDPNGSAVFCCVGMGLTRYITAFYDELALTLKLRLITPDRPGVGDSEPYADGTATPLGWPDDVYAICQSLKITKFSILAHSAGAIYALATALRMPQHIRGRIHLLAPWIPPSQMNVFGASEKTPLPPTNAIPTSQRILRALPTPILKAANSSFMTATSSSITSSLPKQKRTKRDKKGAAGGKENKDQPKGMFHGGSENKENLDHETSKQYPTIPGAEEDMEGIRPAGKNPSLAGSSQNHGIGHRHRRSNSSHQGFRRQHQQPEKDDHILATAAALASSQVADRERQELYDNRLTHAIWQLSTTGANPAVDLLVCLERRHTIGFRYVDITRPVVIHHGSRDTRVPVDNVRWLGKTMRRCEVRVLEGEGHGLMASAQVMGGVLMEISREWEEWSRVTGATKREHERARRNTVGQGR</sequence>
<feature type="compositionally biased region" description="Basic and acidic residues" evidence="1">
    <location>
        <begin position="973"/>
        <end position="984"/>
    </location>
</feature>
<feature type="compositionally biased region" description="Polar residues" evidence="1">
    <location>
        <begin position="514"/>
        <end position="530"/>
    </location>
</feature>
<evidence type="ECO:0000313" key="3">
    <source>
        <dbReference type="EMBL" id="KAK4125809.1"/>
    </source>
</evidence>
<accession>A0AAN6U3V5</accession>
<feature type="domain" description="AB hydrolase-1" evidence="2">
    <location>
        <begin position="610"/>
        <end position="693"/>
    </location>
</feature>